<proteinExistence type="predicted"/>
<dbReference type="GO" id="GO:0005634">
    <property type="term" value="C:nucleus"/>
    <property type="evidence" value="ECO:0007669"/>
    <property type="project" value="UniProtKB-SubCell"/>
</dbReference>
<evidence type="ECO:0000256" key="2">
    <source>
        <dbReference type="PROSITE-ProRule" id="PRU00187"/>
    </source>
</evidence>
<gene>
    <name evidence="5" type="ORF">E2I00_013843</name>
</gene>
<feature type="compositionally biased region" description="Low complexity" evidence="3">
    <location>
        <begin position="212"/>
        <end position="221"/>
    </location>
</feature>
<sequence length="395" mass="44821">PEVSESFLHLVQLCTPSSTAVSSEAACLLEYFHPLKGQAVKMLHMTEVLDILRNPQLIHLRDQEKNPETICIRNPGALKVSHQKFRHSQYLSVTEPHQAVSQIQELCWQWLQPETRTKEQVMEQLVLEQFLNALPEEVQTWVRSKQPKSSKEAGNLVANLIQACEERGFPARDSVLTEKRNTEEHQKKDTTMFDSMPSARSQARSSCGYRTEPPSYESPSSTGYQFPKPDIISGLEAEESRAVEEDSSTMICQDWEKKPETKDLTPEQSLPIEKSSSGAGRQDLEVGNFWCVYVRESSPDDALGLHQVNQEKLLSPVKMNDPKTLAKERSHDSDQFERRSDLTKQSEGLLGKDPQERTPPGICTSPQPVDSRPFVQENKHNRSEFCERSFSTQLA</sequence>
<dbReference type="FunFam" id="1.10.4020.10:FF:000001">
    <property type="entry name" value="zinc finger protein 263 isoform X1"/>
    <property type="match status" value="1"/>
</dbReference>
<feature type="region of interest" description="Disordered" evidence="3">
    <location>
        <begin position="314"/>
        <end position="395"/>
    </location>
</feature>
<reference evidence="5 6" key="1">
    <citation type="journal article" date="2019" name="PLoS ONE">
        <title>Genomic analyses reveal an absence of contemporary introgressive admixture between fin whales and blue whales, despite known hybrids.</title>
        <authorList>
            <person name="Westbury M.V."/>
            <person name="Petersen B."/>
            <person name="Lorenzen E.D."/>
        </authorList>
    </citation>
    <scope>NUCLEOTIDE SEQUENCE [LARGE SCALE GENOMIC DNA]</scope>
    <source>
        <strain evidence="5">FinWhale-01</strain>
    </source>
</reference>
<feature type="compositionally biased region" description="Basic and acidic residues" evidence="3">
    <location>
        <begin position="320"/>
        <end position="344"/>
    </location>
</feature>
<dbReference type="InterPro" id="IPR003309">
    <property type="entry name" value="SCAN_dom"/>
</dbReference>
<evidence type="ECO:0000256" key="3">
    <source>
        <dbReference type="SAM" id="MobiDB-lite"/>
    </source>
</evidence>
<dbReference type="Proteomes" id="UP000437017">
    <property type="component" value="Unassembled WGS sequence"/>
</dbReference>
<comment type="caution">
    <text evidence="5">The sequence shown here is derived from an EMBL/GenBank/DDBJ whole genome shotgun (WGS) entry which is preliminary data.</text>
</comment>
<dbReference type="CDD" id="cd07936">
    <property type="entry name" value="SCAN"/>
    <property type="match status" value="1"/>
</dbReference>
<keyword evidence="1 2" id="KW-0539">Nucleus</keyword>
<dbReference type="PANTHER" id="PTHR45935">
    <property type="entry name" value="PROTEIN ZBED8-RELATED"/>
    <property type="match status" value="1"/>
</dbReference>
<evidence type="ECO:0000313" key="6">
    <source>
        <dbReference type="Proteomes" id="UP000437017"/>
    </source>
</evidence>
<dbReference type="SMART" id="SM00431">
    <property type="entry name" value="SCAN"/>
    <property type="match status" value="1"/>
</dbReference>
<feature type="domain" description="SCAN box" evidence="4">
    <location>
        <begin position="82"/>
        <end position="160"/>
    </location>
</feature>
<feature type="compositionally biased region" description="Basic and acidic residues" evidence="3">
    <location>
        <begin position="172"/>
        <end position="191"/>
    </location>
</feature>
<dbReference type="EMBL" id="SGJD01004838">
    <property type="protein sequence ID" value="KAB0391059.1"/>
    <property type="molecule type" value="Genomic_DNA"/>
</dbReference>
<dbReference type="Gene3D" id="1.10.4020.10">
    <property type="entry name" value="DNA breaking-rejoining enzymes"/>
    <property type="match status" value="1"/>
</dbReference>
<feature type="region of interest" description="Disordered" evidence="3">
    <location>
        <begin position="172"/>
        <end position="279"/>
    </location>
</feature>
<comment type="subcellular location">
    <subcellularLocation>
        <location evidence="2">Nucleus</location>
    </subcellularLocation>
</comment>
<accession>A0A643BSU1</accession>
<dbReference type="PANTHER" id="PTHR45935:SF15">
    <property type="entry name" value="SCAN BOX DOMAIN-CONTAINING PROTEIN"/>
    <property type="match status" value="1"/>
</dbReference>
<dbReference type="InterPro" id="IPR050916">
    <property type="entry name" value="SCAN-C2H2_zinc_finger"/>
</dbReference>
<feature type="non-terminal residue" evidence="5">
    <location>
        <position position="395"/>
    </location>
</feature>
<evidence type="ECO:0000256" key="1">
    <source>
        <dbReference type="ARBA" id="ARBA00023242"/>
    </source>
</evidence>
<organism evidence="5 6">
    <name type="scientific">Balaenoptera physalus</name>
    <name type="common">Fin whale</name>
    <name type="synonym">Balaena physalus</name>
    <dbReference type="NCBI Taxonomy" id="9770"/>
    <lineage>
        <taxon>Eukaryota</taxon>
        <taxon>Metazoa</taxon>
        <taxon>Chordata</taxon>
        <taxon>Craniata</taxon>
        <taxon>Vertebrata</taxon>
        <taxon>Euteleostomi</taxon>
        <taxon>Mammalia</taxon>
        <taxon>Eutheria</taxon>
        <taxon>Laurasiatheria</taxon>
        <taxon>Artiodactyla</taxon>
        <taxon>Whippomorpha</taxon>
        <taxon>Cetacea</taxon>
        <taxon>Mysticeti</taxon>
        <taxon>Balaenopteridae</taxon>
        <taxon>Balaenoptera</taxon>
    </lineage>
</organism>
<dbReference type="Pfam" id="PF02023">
    <property type="entry name" value="SCAN"/>
    <property type="match status" value="1"/>
</dbReference>
<feature type="compositionally biased region" description="Basic and acidic residues" evidence="3">
    <location>
        <begin position="377"/>
        <end position="387"/>
    </location>
</feature>
<feature type="non-terminal residue" evidence="5">
    <location>
        <position position="1"/>
    </location>
</feature>
<feature type="compositionally biased region" description="Basic and acidic residues" evidence="3">
    <location>
        <begin position="254"/>
        <end position="265"/>
    </location>
</feature>
<protein>
    <recommendedName>
        <fullName evidence="4">SCAN box domain-containing protein</fullName>
    </recommendedName>
</protein>
<dbReference type="OrthoDB" id="9613619at2759"/>
<evidence type="ECO:0000313" key="5">
    <source>
        <dbReference type="EMBL" id="KAB0391059.1"/>
    </source>
</evidence>
<keyword evidence="6" id="KW-1185">Reference proteome</keyword>
<dbReference type="SUPFAM" id="SSF47353">
    <property type="entry name" value="Retrovirus capsid dimerization domain-like"/>
    <property type="match status" value="1"/>
</dbReference>
<evidence type="ECO:0000259" key="4">
    <source>
        <dbReference type="PROSITE" id="PS50804"/>
    </source>
</evidence>
<dbReference type="InterPro" id="IPR038269">
    <property type="entry name" value="SCAN_sf"/>
</dbReference>
<dbReference type="PROSITE" id="PS50804">
    <property type="entry name" value="SCAN_BOX"/>
    <property type="match status" value="1"/>
</dbReference>
<name>A0A643BSU1_BALPH</name>
<dbReference type="AlphaFoldDB" id="A0A643BSU1"/>